<evidence type="ECO:0000256" key="1">
    <source>
        <dbReference type="ARBA" id="ARBA00004651"/>
    </source>
</evidence>
<evidence type="ECO:0000256" key="5">
    <source>
        <dbReference type="ARBA" id="ARBA00022475"/>
    </source>
</evidence>
<evidence type="ECO:0000256" key="4">
    <source>
        <dbReference type="ARBA" id="ARBA00022448"/>
    </source>
</evidence>
<dbReference type="PANTHER" id="PTHR43302">
    <property type="entry name" value="TRANSPORTER ARSB-RELATED"/>
    <property type="match status" value="1"/>
</dbReference>
<evidence type="ECO:0000313" key="13">
    <source>
        <dbReference type="Proteomes" id="UP001589536"/>
    </source>
</evidence>
<keyword evidence="8 10" id="KW-1133">Transmembrane helix</keyword>
<sequence>MLVAGVLCLAFGFLRLPAFEELTARTVPILAFVLAMTVVTELVADAGLFQVLTDKIAVFGRGRVWVLWLLVIALATVSTVFLSLDTTAVLVTPVVVLLAVHARIPALPFALTAVWLANTASMLLPVSNLTNLLAQSRLGMSPVSFAGLVWAPAIAGIVVPVTLLGMAFRKQLAGRYGPQPTHNVRDRPLLLMCAATLVVLLPALVSGVPVQFPAMAAALVLLGVFLRRRPGSLRWSMVPWRPLMLTIGLFMVVETLHDIGLTPLLAGIAGTGDGFPSLLRLAGLGAAAANGANNLPAYLALEPVAGSPVRLAALLIGVNMGPLISPWASLATLLWHERLQALNVQIRWGGFAAAGLVAVVLLLPLSVLVLWLSSGAA</sequence>
<keyword evidence="6 10" id="KW-0812">Transmembrane</keyword>
<dbReference type="InterPro" id="IPR000802">
    <property type="entry name" value="Arsenical_pump_ArsB"/>
</dbReference>
<protein>
    <submittedName>
        <fullName evidence="12">SLC13 family permease</fullName>
    </submittedName>
</protein>
<comment type="similarity">
    <text evidence="3">Belongs to the CitM (TC 2.A.11) transporter family.</text>
</comment>
<keyword evidence="5" id="KW-1003">Cell membrane</keyword>
<feature type="transmembrane region" description="Helical" evidence="10">
    <location>
        <begin position="109"/>
        <end position="127"/>
    </location>
</feature>
<evidence type="ECO:0000256" key="8">
    <source>
        <dbReference type="ARBA" id="ARBA00022989"/>
    </source>
</evidence>
<evidence type="ECO:0000256" key="2">
    <source>
        <dbReference type="ARBA" id="ARBA00006433"/>
    </source>
</evidence>
<dbReference type="Proteomes" id="UP001589536">
    <property type="component" value="Unassembled WGS sequence"/>
</dbReference>
<comment type="caution">
    <text evidence="12">The sequence shown here is derived from an EMBL/GenBank/DDBJ whole genome shotgun (WGS) entry which is preliminary data.</text>
</comment>
<feature type="domain" description="Citrate transporter-like" evidence="11">
    <location>
        <begin position="2"/>
        <end position="308"/>
    </location>
</feature>
<evidence type="ECO:0000256" key="9">
    <source>
        <dbReference type="ARBA" id="ARBA00023136"/>
    </source>
</evidence>
<feature type="transmembrane region" description="Helical" evidence="10">
    <location>
        <begin position="188"/>
        <end position="204"/>
    </location>
</feature>
<accession>A0ABV5UUP9</accession>
<comment type="subcellular location">
    <subcellularLocation>
        <location evidence="1">Cell membrane</location>
        <topology evidence="1">Multi-pass membrane protein</topology>
    </subcellularLocation>
</comment>
<evidence type="ECO:0000256" key="6">
    <source>
        <dbReference type="ARBA" id="ARBA00022692"/>
    </source>
</evidence>
<evidence type="ECO:0000256" key="7">
    <source>
        <dbReference type="ARBA" id="ARBA00022849"/>
    </source>
</evidence>
<comment type="similarity">
    <text evidence="2">Belongs to the ArsB family.</text>
</comment>
<keyword evidence="7" id="KW-0059">Arsenical resistance</keyword>
<keyword evidence="9 10" id="KW-0472">Membrane</keyword>
<evidence type="ECO:0000259" key="11">
    <source>
        <dbReference type="Pfam" id="PF03600"/>
    </source>
</evidence>
<dbReference type="Pfam" id="PF03600">
    <property type="entry name" value="CitMHS"/>
    <property type="match status" value="1"/>
</dbReference>
<organism evidence="12 13">
    <name type="scientific">Arthrobacter methylotrophus</name>
    <dbReference type="NCBI Taxonomy" id="121291"/>
    <lineage>
        <taxon>Bacteria</taxon>
        <taxon>Bacillati</taxon>
        <taxon>Actinomycetota</taxon>
        <taxon>Actinomycetes</taxon>
        <taxon>Micrococcales</taxon>
        <taxon>Micrococcaceae</taxon>
        <taxon>Arthrobacter</taxon>
    </lineage>
</organism>
<feature type="transmembrane region" description="Helical" evidence="10">
    <location>
        <begin position="311"/>
        <end position="336"/>
    </location>
</feature>
<feature type="transmembrane region" description="Helical" evidence="10">
    <location>
        <begin position="28"/>
        <end position="52"/>
    </location>
</feature>
<feature type="transmembrane region" description="Helical" evidence="10">
    <location>
        <begin position="210"/>
        <end position="226"/>
    </location>
</feature>
<dbReference type="PRINTS" id="PR00758">
    <property type="entry name" value="ARSENICPUMP"/>
</dbReference>
<feature type="transmembrane region" description="Helical" evidence="10">
    <location>
        <begin position="147"/>
        <end position="168"/>
    </location>
</feature>
<feature type="transmembrane region" description="Helical" evidence="10">
    <location>
        <begin position="348"/>
        <end position="372"/>
    </location>
</feature>
<keyword evidence="13" id="KW-1185">Reference proteome</keyword>
<keyword evidence="4" id="KW-0813">Transport</keyword>
<dbReference type="RefSeq" id="WP_345054471.1">
    <property type="nucleotide sequence ID" value="NZ_BAABED010000001.1"/>
</dbReference>
<proteinExistence type="inferred from homology"/>
<dbReference type="PANTHER" id="PTHR43302:SF5">
    <property type="entry name" value="TRANSPORTER ARSB-RELATED"/>
    <property type="match status" value="1"/>
</dbReference>
<name>A0ABV5UUP9_9MICC</name>
<dbReference type="InterPro" id="IPR004680">
    <property type="entry name" value="Cit_transptr-like_dom"/>
</dbReference>
<evidence type="ECO:0000256" key="10">
    <source>
        <dbReference type="SAM" id="Phobius"/>
    </source>
</evidence>
<feature type="transmembrane region" description="Helical" evidence="10">
    <location>
        <begin position="64"/>
        <end position="82"/>
    </location>
</feature>
<reference evidence="12 13" key="1">
    <citation type="submission" date="2024-09" db="EMBL/GenBank/DDBJ databases">
        <authorList>
            <person name="Sun Q."/>
            <person name="Mori K."/>
        </authorList>
    </citation>
    <scope>NUCLEOTIDE SEQUENCE [LARGE SCALE GENOMIC DNA]</scope>
    <source>
        <strain evidence="12 13">JCM 13519</strain>
    </source>
</reference>
<evidence type="ECO:0000256" key="3">
    <source>
        <dbReference type="ARBA" id="ARBA00009843"/>
    </source>
</evidence>
<gene>
    <name evidence="12" type="ORF">ACFFPI_17590</name>
</gene>
<feature type="transmembrane region" description="Helical" evidence="10">
    <location>
        <begin position="88"/>
        <end position="104"/>
    </location>
</feature>
<evidence type="ECO:0000313" key="12">
    <source>
        <dbReference type="EMBL" id="MFB9715913.1"/>
    </source>
</evidence>
<dbReference type="EMBL" id="JBHMBH010000039">
    <property type="protein sequence ID" value="MFB9715913.1"/>
    <property type="molecule type" value="Genomic_DNA"/>
</dbReference>